<keyword evidence="3" id="KW-1185">Reference proteome</keyword>
<feature type="region of interest" description="Disordered" evidence="1">
    <location>
        <begin position="105"/>
        <end position="129"/>
    </location>
</feature>
<dbReference type="GO" id="GO:0005682">
    <property type="term" value="C:U5 snRNP"/>
    <property type="evidence" value="ECO:0007669"/>
    <property type="project" value="TreeGrafter"/>
</dbReference>
<dbReference type="GO" id="GO:0030623">
    <property type="term" value="F:U5 snRNA binding"/>
    <property type="evidence" value="ECO:0007669"/>
    <property type="project" value="TreeGrafter"/>
</dbReference>
<protein>
    <submittedName>
        <fullName evidence="2">Uncharacterized protein</fullName>
    </submittedName>
</protein>
<dbReference type="GO" id="GO:0000244">
    <property type="term" value="P:spliceosomal tri-snRNP complex assembly"/>
    <property type="evidence" value="ECO:0007669"/>
    <property type="project" value="TreeGrafter"/>
</dbReference>
<dbReference type="OrthoDB" id="1931344at2759"/>
<proteinExistence type="predicted"/>
<dbReference type="GO" id="GO:0017070">
    <property type="term" value="F:U6 snRNA binding"/>
    <property type="evidence" value="ECO:0007669"/>
    <property type="project" value="TreeGrafter"/>
</dbReference>
<dbReference type="GO" id="GO:0071013">
    <property type="term" value="C:catalytic step 2 spliceosome"/>
    <property type="evidence" value="ECO:0007669"/>
    <property type="project" value="TreeGrafter"/>
</dbReference>
<dbReference type="GO" id="GO:0097157">
    <property type="term" value="F:pre-mRNA intronic binding"/>
    <property type="evidence" value="ECO:0007669"/>
    <property type="project" value="TreeGrafter"/>
</dbReference>
<name>A0A835HW75_9MAGN</name>
<dbReference type="Gene3D" id="3.40.140.10">
    <property type="entry name" value="Cytidine Deaminase, domain 2"/>
    <property type="match status" value="1"/>
</dbReference>
<gene>
    <name evidence="2" type="ORF">IFM89_029455</name>
</gene>
<sequence>MMGLMEPSGEAKRILAASIKIVKDALLLTALPLLPWEEERKNYGMQDEHNHGNTRGSPNAPRSHVTEVVGGSVVGPLMASGPVVLMGASFANAVFERLPLDDEESPVHIQPTASQSSKVTGSGGGVGAQLADGGSGNGVHMSKMFLALKQIGYLYGISPPDNPQVKEIRCIAMSPQWGTRQQVHFPSALPEHEFLNDLELLGLMHTQPNKLPQLSPPTVKFLGHETHQGTMMADTGLCGSSPCSDALMHHKSWLSLKRPRRLTLGMLQQSNGKIMNFFRDKFLSSCRFILLP</sequence>
<dbReference type="GO" id="GO:0030619">
    <property type="term" value="F:U1 snRNA binding"/>
    <property type="evidence" value="ECO:0007669"/>
    <property type="project" value="TreeGrafter"/>
</dbReference>
<dbReference type="PANTHER" id="PTHR11140">
    <property type="entry name" value="PRE-MRNA SPLICING FACTOR PRP8"/>
    <property type="match status" value="1"/>
</dbReference>
<dbReference type="InterPro" id="IPR027652">
    <property type="entry name" value="PRP8"/>
</dbReference>
<evidence type="ECO:0000256" key="1">
    <source>
        <dbReference type="SAM" id="MobiDB-lite"/>
    </source>
</evidence>
<accession>A0A835HW75</accession>
<evidence type="ECO:0000313" key="2">
    <source>
        <dbReference type="EMBL" id="KAF9606856.1"/>
    </source>
</evidence>
<organism evidence="2 3">
    <name type="scientific">Coptis chinensis</name>
    <dbReference type="NCBI Taxonomy" id="261450"/>
    <lineage>
        <taxon>Eukaryota</taxon>
        <taxon>Viridiplantae</taxon>
        <taxon>Streptophyta</taxon>
        <taxon>Embryophyta</taxon>
        <taxon>Tracheophyta</taxon>
        <taxon>Spermatophyta</taxon>
        <taxon>Magnoliopsida</taxon>
        <taxon>Ranunculales</taxon>
        <taxon>Ranunculaceae</taxon>
        <taxon>Coptidoideae</taxon>
        <taxon>Coptis</taxon>
    </lineage>
</organism>
<dbReference type="Proteomes" id="UP000631114">
    <property type="component" value="Unassembled WGS sequence"/>
</dbReference>
<reference evidence="2 3" key="1">
    <citation type="submission" date="2020-10" db="EMBL/GenBank/DDBJ databases">
        <title>The Coptis chinensis genome and diversification of protoberbering-type alkaloids.</title>
        <authorList>
            <person name="Wang B."/>
            <person name="Shu S."/>
            <person name="Song C."/>
            <person name="Liu Y."/>
        </authorList>
    </citation>
    <scope>NUCLEOTIDE SEQUENCE [LARGE SCALE GENOMIC DNA]</scope>
    <source>
        <strain evidence="2">HL-2020</strain>
        <tissue evidence="2">Leaf</tissue>
    </source>
</reference>
<evidence type="ECO:0000313" key="3">
    <source>
        <dbReference type="Proteomes" id="UP000631114"/>
    </source>
</evidence>
<dbReference type="GO" id="GO:0030620">
    <property type="term" value="F:U2 snRNA binding"/>
    <property type="evidence" value="ECO:0007669"/>
    <property type="project" value="TreeGrafter"/>
</dbReference>
<dbReference type="PANTHER" id="PTHR11140:SF0">
    <property type="entry name" value="PRE-MRNA-PROCESSING-SPLICING FACTOR 8"/>
    <property type="match status" value="1"/>
</dbReference>
<dbReference type="EMBL" id="JADFTS010000005">
    <property type="protein sequence ID" value="KAF9606856.1"/>
    <property type="molecule type" value="Genomic_DNA"/>
</dbReference>
<dbReference type="AlphaFoldDB" id="A0A835HW75"/>
<comment type="caution">
    <text evidence="2">The sequence shown here is derived from an EMBL/GenBank/DDBJ whole genome shotgun (WGS) entry which is preliminary data.</text>
</comment>